<proteinExistence type="predicted"/>
<reference evidence="2" key="1">
    <citation type="journal article" date="2014" name="Genome Announc.">
        <title>Draft genome sequences of six enterohepatic helicobacter species isolated from humans and one from rhesus macaques.</title>
        <authorList>
            <person name="Shen Z."/>
            <person name="Sheh A."/>
            <person name="Young S.K."/>
            <person name="Abouelliel A."/>
            <person name="Ward D.V."/>
            <person name="Earl A.M."/>
            <person name="Fox J.G."/>
        </authorList>
    </citation>
    <scope>NUCLEOTIDE SEQUENCE [LARGE SCALE GENOMIC DNA]</scope>
    <source>
        <strain evidence="2">CCUG 18818</strain>
    </source>
</reference>
<evidence type="ECO:0000313" key="1">
    <source>
        <dbReference type="EMBL" id="EFR45529.1"/>
    </source>
</evidence>
<keyword evidence="2" id="KW-1185">Reference proteome</keyword>
<organism evidence="1 2">
    <name type="scientific">Helicobacter cinaedi CCUG 18818 = ATCC BAA-847</name>
    <dbReference type="NCBI Taxonomy" id="537971"/>
    <lineage>
        <taxon>Bacteria</taxon>
        <taxon>Pseudomonadati</taxon>
        <taxon>Campylobacterota</taxon>
        <taxon>Epsilonproteobacteria</taxon>
        <taxon>Campylobacterales</taxon>
        <taxon>Helicobacteraceae</taxon>
        <taxon>Helicobacter</taxon>
    </lineage>
</organism>
<dbReference type="EMBL" id="DS990391">
    <property type="protein sequence ID" value="EFR45529.1"/>
    <property type="molecule type" value="Genomic_DNA"/>
</dbReference>
<protein>
    <submittedName>
        <fullName evidence="1">Uncharacterized protein</fullName>
    </submittedName>
</protein>
<name>A0ABN0BA41_9HELI</name>
<gene>
    <name evidence="1" type="ORF">HCCG_00075</name>
</gene>
<accession>A0ABN0BA41</accession>
<dbReference type="Proteomes" id="UP000005755">
    <property type="component" value="Unassembled WGS sequence"/>
</dbReference>
<sequence length="64" mass="7182">MSSGLFFATTLTLQLATKSWLQCLQLYSKLSPIAKHSAMASLIKEALSFLLHLGHLKKKYIFLV</sequence>
<evidence type="ECO:0000313" key="2">
    <source>
        <dbReference type="Proteomes" id="UP000005755"/>
    </source>
</evidence>